<sequence>MVSIKKGCSLESRISKFDRTSTQYYSLYITSQFCRQLTHAIRYILVRLNCSIFKNQLQLKIQLNYGLLFYYLFQDLEIELQEVKSYYSPSIKEKGVYYHIAIIDYLQEWNAEKKIVQVRKNPLMQKQIQILRLKILQSIKKDLLKKVLI</sequence>
<evidence type="ECO:0000313" key="2">
    <source>
        <dbReference type="Proteomes" id="UP000689195"/>
    </source>
</evidence>
<dbReference type="EMBL" id="CAJJDO010000071">
    <property type="protein sequence ID" value="CAD8179287.1"/>
    <property type="molecule type" value="Genomic_DNA"/>
</dbReference>
<keyword evidence="2" id="KW-1185">Reference proteome</keyword>
<dbReference type="AlphaFoldDB" id="A0A8S1VQG0"/>
<dbReference type="OrthoDB" id="296257at2759"/>
<evidence type="ECO:0000313" key="1">
    <source>
        <dbReference type="EMBL" id="CAD8179287.1"/>
    </source>
</evidence>
<name>A0A8S1VQG0_9CILI</name>
<accession>A0A8S1VQG0</accession>
<organism evidence="1 2">
    <name type="scientific">Paramecium pentaurelia</name>
    <dbReference type="NCBI Taxonomy" id="43138"/>
    <lineage>
        <taxon>Eukaryota</taxon>
        <taxon>Sar</taxon>
        <taxon>Alveolata</taxon>
        <taxon>Ciliophora</taxon>
        <taxon>Intramacronucleata</taxon>
        <taxon>Oligohymenophorea</taxon>
        <taxon>Peniculida</taxon>
        <taxon>Parameciidae</taxon>
        <taxon>Paramecium</taxon>
    </lineage>
</organism>
<reference evidence="1" key="1">
    <citation type="submission" date="2021-01" db="EMBL/GenBank/DDBJ databases">
        <authorList>
            <consortium name="Genoscope - CEA"/>
            <person name="William W."/>
        </authorList>
    </citation>
    <scope>NUCLEOTIDE SEQUENCE</scope>
</reference>
<protein>
    <submittedName>
        <fullName evidence="1">Uncharacterized protein</fullName>
    </submittedName>
</protein>
<proteinExistence type="predicted"/>
<gene>
    <name evidence="1" type="ORF">PPENT_87.1.T0710175</name>
</gene>
<dbReference type="Proteomes" id="UP000689195">
    <property type="component" value="Unassembled WGS sequence"/>
</dbReference>
<comment type="caution">
    <text evidence="1">The sequence shown here is derived from an EMBL/GenBank/DDBJ whole genome shotgun (WGS) entry which is preliminary data.</text>
</comment>